<organism evidence="2 3">
    <name type="scientific">Canna indica</name>
    <name type="common">Indian-shot</name>
    <dbReference type="NCBI Taxonomy" id="4628"/>
    <lineage>
        <taxon>Eukaryota</taxon>
        <taxon>Viridiplantae</taxon>
        <taxon>Streptophyta</taxon>
        <taxon>Embryophyta</taxon>
        <taxon>Tracheophyta</taxon>
        <taxon>Spermatophyta</taxon>
        <taxon>Magnoliopsida</taxon>
        <taxon>Liliopsida</taxon>
        <taxon>Zingiberales</taxon>
        <taxon>Cannaceae</taxon>
        <taxon>Canna</taxon>
    </lineage>
</organism>
<evidence type="ECO:0000256" key="1">
    <source>
        <dbReference type="ARBA" id="ARBA00006974"/>
    </source>
</evidence>
<comment type="similarity">
    <text evidence="1">Belongs to the ARG7 family.</text>
</comment>
<evidence type="ECO:0000313" key="2">
    <source>
        <dbReference type="EMBL" id="WOL19252.1"/>
    </source>
</evidence>
<keyword evidence="3" id="KW-1185">Reference proteome</keyword>
<dbReference type="EMBL" id="CP136898">
    <property type="protein sequence ID" value="WOL19252.1"/>
    <property type="molecule type" value="Genomic_DNA"/>
</dbReference>
<dbReference type="PANTHER" id="PTHR31929">
    <property type="entry name" value="SAUR-LIKE AUXIN-RESPONSIVE PROTEIN FAMILY-RELATED"/>
    <property type="match status" value="1"/>
</dbReference>
<dbReference type="InterPro" id="IPR003676">
    <property type="entry name" value="SAUR_fam"/>
</dbReference>
<dbReference type="Pfam" id="PF02519">
    <property type="entry name" value="Auxin_inducible"/>
    <property type="match status" value="1"/>
</dbReference>
<evidence type="ECO:0000313" key="3">
    <source>
        <dbReference type="Proteomes" id="UP001327560"/>
    </source>
</evidence>
<dbReference type="GO" id="GO:0009733">
    <property type="term" value="P:response to auxin"/>
    <property type="evidence" value="ECO:0007669"/>
    <property type="project" value="InterPro"/>
</dbReference>
<reference evidence="2 3" key="1">
    <citation type="submission" date="2023-10" db="EMBL/GenBank/DDBJ databases">
        <title>Chromosome-scale genome assembly provides insights into flower coloration mechanisms of Canna indica.</title>
        <authorList>
            <person name="Li C."/>
        </authorList>
    </citation>
    <scope>NUCLEOTIDE SEQUENCE [LARGE SCALE GENOMIC DNA]</scope>
    <source>
        <tissue evidence="2">Flower</tissue>
    </source>
</reference>
<accession>A0AAQ3L4Y5</accession>
<proteinExistence type="inferred from homology"/>
<name>A0AAQ3L4Y5_9LILI</name>
<sequence>MVVKKQSKLPQVAALRQILRRRSSLEREREAEAPPVDVPKGHFVVYVGANRTRFIVPISYLERPEFQQLLRQAEEEFGFQHRMGLAIPCDEGVFRSLTSALRH</sequence>
<gene>
    <name evidence="2" type="ORF">Cni_G28050</name>
</gene>
<dbReference type="Proteomes" id="UP001327560">
    <property type="component" value="Chromosome 9"/>
</dbReference>
<dbReference type="AlphaFoldDB" id="A0AAQ3L4Y5"/>
<protein>
    <submittedName>
        <fullName evidence="2">Uncharacterized protein</fullName>
    </submittedName>
</protein>